<accession>A0A6J0JRW9</accession>
<dbReference type="OrthoDB" id="1435582at2759"/>
<dbReference type="InterPro" id="IPR001739">
    <property type="entry name" value="Methyl_CpG_DNA-bd"/>
</dbReference>
<dbReference type="GO" id="GO:0003677">
    <property type="term" value="F:DNA binding"/>
    <property type="evidence" value="ECO:0007669"/>
    <property type="project" value="UniProtKB-KW"/>
</dbReference>
<gene>
    <name evidence="9" type="primary">LOC108810708</name>
</gene>
<keyword evidence="5" id="KW-0539">Nucleus</keyword>
<proteinExistence type="predicted"/>
<evidence type="ECO:0000256" key="2">
    <source>
        <dbReference type="ARBA" id="ARBA00023015"/>
    </source>
</evidence>
<keyword evidence="2" id="KW-0805">Transcription regulation</keyword>
<evidence type="ECO:0000256" key="1">
    <source>
        <dbReference type="ARBA" id="ARBA00004123"/>
    </source>
</evidence>
<dbReference type="InterPro" id="IPR016177">
    <property type="entry name" value="DNA-bd_dom_sf"/>
</dbReference>
<sequence>MTYLEESVFIELPAPSPWKKLFYPERAGSAPRMPKIVFVGPNDEEIRTRKQLEKYLKAHPGNPDISEFDWTNGEPPRRSPRISQKAKAMTTPTPDDEVLPQKKRRSSLAMTDTGVAAAAENDQEAEAVAKENVEAEGEGEKQAEIEEAENKKEGESGGGTAEETPKVEDLKETTEMNEPLGVVAGEEADEKKTDGEPPKLDADVEANKVDGTQEAEAAVTEEKMGDVEGEDTSESMDFDVIV</sequence>
<dbReference type="GO" id="GO:0005634">
    <property type="term" value="C:nucleus"/>
    <property type="evidence" value="ECO:0007669"/>
    <property type="project" value="UniProtKB-SubCell"/>
</dbReference>
<dbReference type="RefSeq" id="XP_018438303.1">
    <property type="nucleotide sequence ID" value="XM_018582801.2"/>
</dbReference>
<comment type="subcellular location">
    <subcellularLocation>
        <location evidence="1">Nucleus</location>
    </subcellularLocation>
</comment>
<dbReference type="InterPro" id="IPR039622">
    <property type="entry name" value="MBD10/11"/>
</dbReference>
<dbReference type="KEGG" id="rsz:108810708"/>
<reference evidence="9" key="2">
    <citation type="submission" date="2025-08" db="UniProtKB">
        <authorList>
            <consortium name="RefSeq"/>
        </authorList>
    </citation>
    <scope>IDENTIFICATION</scope>
    <source>
        <tissue evidence="9">Leaf</tissue>
    </source>
</reference>
<dbReference type="PROSITE" id="PS50982">
    <property type="entry name" value="MBD"/>
    <property type="match status" value="1"/>
</dbReference>
<evidence type="ECO:0000259" key="7">
    <source>
        <dbReference type="PROSITE" id="PS50982"/>
    </source>
</evidence>
<evidence type="ECO:0000256" key="4">
    <source>
        <dbReference type="ARBA" id="ARBA00023163"/>
    </source>
</evidence>
<keyword evidence="3" id="KW-0238">DNA-binding</keyword>
<evidence type="ECO:0000313" key="8">
    <source>
        <dbReference type="Proteomes" id="UP000504610"/>
    </source>
</evidence>
<reference evidence="8" key="1">
    <citation type="journal article" date="2019" name="Database">
        <title>The radish genome database (RadishGD): an integrated information resource for radish genomics.</title>
        <authorList>
            <person name="Yu H.J."/>
            <person name="Baek S."/>
            <person name="Lee Y.J."/>
            <person name="Cho A."/>
            <person name="Mun J.H."/>
        </authorList>
    </citation>
    <scope>NUCLEOTIDE SEQUENCE [LARGE SCALE GENOMIC DNA]</scope>
    <source>
        <strain evidence="8">cv. WK10039</strain>
    </source>
</reference>
<evidence type="ECO:0000313" key="9">
    <source>
        <dbReference type="RefSeq" id="XP_018438303.1"/>
    </source>
</evidence>
<dbReference type="Pfam" id="PF01429">
    <property type="entry name" value="MBD"/>
    <property type="match status" value="1"/>
</dbReference>
<dbReference type="AlphaFoldDB" id="A0A6J0JRW9"/>
<protein>
    <submittedName>
        <fullName evidence="9">Methyl-CpG-binding domain-containing protein 10</fullName>
    </submittedName>
</protein>
<feature type="compositionally biased region" description="Basic and acidic residues" evidence="6">
    <location>
        <begin position="163"/>
        <end position="174"/>
    </location>
</feature>
<feature type="compositionally biased region" description="Basic and acidic residues" evidence="6">
    <location>
        <begin position="189"/>
        <end position="208"/>
    </location>
</feature>
<feature type="compositionally biased region" description="Basic and acidic residues" evidence="6">
    <location>
        <begin position="127"/>
        <end position="155"/>
    </location>
</feature>
<keyword evidence="4" id="KW-0804">Transcription</keyword>
<feature type="region of interest" description="Disordered" evidence="6">
    <location>
        <begin position="58"/>
        <end position="242"/>
    </location>
</feature>
<organism evidence="8 9">
    <name type="scientific">Raphanus sativus</name>
    <name type="common">Radish</name>
    <name type="synonym">Raphanus raphanistrum var. sativus</name>
    <dbReference type="NCBI Taxonomy" id="3726"/>
    <lineage>
        <taxon>Eukaryota</taxon>
        <taxon>Viridiplantae</taxon>
        <taxon>Streptophyta</taxon>
        <taxon>Embryophyta</taxon>
        <taxon>Tracheophyta</taxon>
        <taxon>Spermatophyta</taxon>
        <taxon>Magnoliopsida</taxon>
        <taxon>eudicotyledons</taxon>
        <taxon>Gunneridae</taxon>
        <taxon>Pentapetalae</taxon>
        <taxon>rosids</taxon>
        <taxon>malvids</taxon>
        <taxon>Brassicales</taxon>
        <taxon>Brassicaceae</taxon>
        <taxon>Brassiceae</taxon>
        <taxon>Raphanus</taxon>
    </lineage>
</organism>
<dbReference type="SUPFAM" id="SSF54171">
    <property type="entry name" value="DNA-binding domain"/>
    <property type="match status" value="1"/>
</dbReference>
<dbReference type="PANTHER" id="PTHR33729">
    <property type="entry name" value="METHYL-CPG BINDING DOMAIN CONTAINING PROTEIN, EXPRESSED"/>
    <property type="match status" value="1"/>
</dbReference>
<dbReference type="Proteomes" id="UP000504610">
    <property type="component" value="Chromosome 6"/>
</dbReference>
<name>A0A6J0JRW9_RAPSA</name>
<evidence type="ECO:0000256" key="6">
    <source>
        <dbReference type="SAM" id="MobiDB-lite"/>
    </source>
</evidence>
<dbReference type="PANTHER" id="PTHR33729:SF6">
    <property type="entry name" value="METHYL-CPG-BINDING DOMAIN-CONTAINING PROTEIN 11"/>
    <property type="match status" value="1"/>
</dbReference>
<feature type="domain" description="MBD" evidence="7">
    <location>
        <begin position="4"/>
        <end position="75"/>
    </location>
</feature>
<dbReference type="GeneID" id="108810708"/>
<dbReference type="Gene3D" id="3.30.890.10">
    <property type="entry name" value="Methyl-cpg-binding Protein 2, Chain A"/>
    <property type="match status" value="1"/>
</dbReference>
<evidence type="ECO:0000256" key="3">
    <source>
        <dbReference type="ARBA" id="ARBA00023125"/>
    </source>
</evidence>
<feature type="compositionally biased region" description="Acidic residues" evidence="6">
    <location>
        <begin position="227"/>
        <end position="242"/>
    </location>
</feature>
<keyword evidence="8" id="KW-1185">Reference proteome</keyword>
<evidence type="ECO:0000256" key="5">
    <source>
        <dbReference type="ARBA" id="ARBA00023242"/>
    </source>
</evidence>